<protein>
    <submittedName>
        <fullName evidence="2">Uncharacterized protein</fullName>
    </submittedName>
</protein>
<reference evidence="2" key="1">
    <citation type="submission" date="2019-05" db="EMBL/GenBank/DDBJ databases">
        <title>Annotation for the trematode Paragonimus heterotremus.</title>
        <authorList>
            <person name="Choi Y.-J."/>
        </authorList>
    </citation>
    <scope>NUCLEOTIDE SEQUENCE</scope>
    <source>
        <strain evidence="2">LC</strain>
    </source>
</reference>
<proteinExistence type="predicted"/>
<keyword evidence="3" id="KW-1185">Reference proteome</keyword>
<organism evidence="2 3">
    <name type="scientific">Paragonimus heterotremus</name>
    <dbReference type="NCBI Taxonomy" id="100268"/>
    <lineage>
        <taxon>Eukaryota</taxon>
        <taxon>Metazoa</taxon>
        <taxon>Spiralia</taxon>
        <taxon>Lophotrochozoa</taxon>
        <taxon>Platyhelminthes</taxon>
        <taxon>Trematoda</taxon>
        <taxon>Digenea</taxon>
        <taxon>Plagiorchiida</taxon>
        <taxon>Troglotremata</taxon>
        <taxon>Troglotrematidae</taxon>
        <taxon>Paragonimus</taxon>
    </lineage>
</organism>
<dbReference type="Proteomes" id="UP000748531">
    <property type="component" value="Unassembled WGS sequence"/>
</dbReference>
<keyword evidence="1" id="KW-1133">Transmembrane helix</keyword>
<feature type="transmembrane region" description="Helical" evidence="1">
    <location>
        <begin position="110"/>
        <end position="130"/>
    </location>
</feature>
<evidence type="ECO:0000256" key="1">
    <source>
        <dbReference type="SAM" id="Phobius"/>
    </source>
</evidence>
<sequence>MSRTDSLVRTAITCIEFLLVSITVYKNPYFTLQNVKITRAELYSALILSACILVLLATVTSLVQLCFGRRQSQLIAAVQFWSNAFGVILLMLSSFQLFRLREWNAYTGTFVALWLATIGFISLVSIYARVARLRKKKE</sequence>
<evidence type="ECO:0000313" key="2">
    <source>
        <dbReference type="EMBL" id="KAF5403979.1"/>
    </source>
</evidence>
<name>A0A8J4TQ44_9TREM</name>
<evidence type="ECO:0000313" key="3">
    <source>
        <dbReference type="Proteomes" id="UP000748531"/>
    </source>
</evidence>
<dbReference type="EMBL" id="LUCH01000945">
    <property type="protein sequence ID" value="KAF5403979.1"/>
    <property type="molecule type" value="Genomic_DNA"/>
</dbReference>
<gene>
    <name evidence="2" type="ORF">PHET_02593</name>
</gene>
<feature type="transmembrane region" description="Helical" evidence="1">
    <location>
        <begin position="45"/>
        <end position="67"/>
    </location>
</feature>
<feature type="transmembrane region" description="Helical" evidence="1">
    <location>
        <begin position="74"/>
        <end position="98"/>
    </location>
</feature>
<keyword evidence="1" id="KW-0472">Membrane</keyword>
<feature type="transmembrane region" description="Helical" evidence="1">
    <location>
        <begin position="7"/>
        <end position="25"/>
    </location>
</feature>
<comment type="caution">
    <text evidence="2">The sequence shown here is derived from an EMBL/GenBank/DDBJ whole genome shotgun (WGS) entry which is preliminary data.</text>
</comment>
<keyword evidence="1" id="KW-0812">Transmembrane</keyword>
<dbReference type="AlphaFoldDB" id="A0A8J4TQ44"/>
<dbReference type="OrthoDB" id="6253406at2759"/>
<accession>A0A8J4TQ44</accession>